<feature type="transmembrane region" description="Helical" evidence="6">
    <location>
        <begin position="7"/>
        <end position="32"/>
    </location>
</feature>
<protein>
    <recommendedName>
        <fullName evidence="9">Tetraspanin-8-like</fullName>
    </recommendedName>
</protein>
<organism evidence="7 8">
    <name type="scientific">Gossypium gossypioides</name>
    <name type="common">Mexican cotton</name>
    <name type="synonym">Selera gossypioides</name>
    <dbReference type="NCBI Taxonomy" id="34282"/>
    <lineage>
        <taxon>Eukaryota</taxon>
        <taxon>Viridiplantae</taxon>
        <taxon>Streptophyta</taxon>
        <taxon>Embryophyta</taxon>
        <taxon>Tracheophyta</taxon>
        <taxon>Spermatophyta</taxon>
        <taxon>Magnoliopsida</taxon>
        <taxon>eudicotyledons</taxon>
        <taxon>Gunneridae</taxon>
        <taxon>Pentapetalae</taxon>
        <taxon>rosids</taxon>
        <taxon>malvids</taxon>
        <taxon>Malvales</taxon>
        <taxon>Malvaceae</taxon>
        <taxon>Malvoideae</taxon>
        <taxon>Gossypium</taxon>
    </lineage>
</organism>
<keyword evidence="8" id="KW-1185">Reference proteome</keyword>
<dbReference type="PANTHER" id="PTHR32191">
    <property type="entry name" value="TETRASPANIN-8-RELATED"/>
    <property type="match status" value="1"/>
</dbReference>
<dbReference type="Proteomes" id="UP000593579">
    <property type="component" value="Unassembled WGS sequence"/>
</dbReference>
<dbReference type="InterPro" id="IPR044991">
    <property type="entry name" value="TET_plant"/>
</dbReference>
<proteinExistence type="inferred from homology"/>
<evidence type="ECO:0008006" key="9">
    <source>
        <dbReference type="Google" id="ProtNLM"/>
    </source>
</evidence>
<comment type="subcellular location">
    <subcellularLocation>
        <location evidence="1">Membrane</location>
        <topology evidence="1">Multi-pass membrane protein</topology>
    </subcellularLocation>
</comment>
<gene>
    <name evidence="7" type="ORF">Gogos_016278</name>
</gene>
<dbReference type="Pfam" id="PF00335">
    <property type="entry name" value="Tetraspanin"/>
    <property type="match status" value="1"/>
</dbReference>
<feature type="transmembrane region" description="Helical" evidence="6">
    <location>
        <begin position="274"/>
        <end position="293"/>
    </location>
</feature>
<keyword evidence="3 6" id="KW-0812">Transmembrane</keyword>
<evidence type="ECO:0000256" key="2">
    <source>
        <dbReference type="ARBA" id="ARBA00006840"/>
    </source>
</evidence>
<evidence type="ECO:0000256" key="1">
    <source>
        <dbReference type="ARBA" id="ARBA00004141"/>
    </source>
</evidence>
<reference evidence="7 8" key="1">
    <citation type="journal article" date="2019" name="Genome Biol. Evol.">
        <title>Insights into the evolution of the New World diploid cottons (Gossypium, subgenus Houzingenia) based on genome sequencing.</title>
        <authorList>
            <person name="Grover C.E."/>
            <person name="Arick M.A. 2nd"/>
            <person name="Thrash A."/>
            <person name="Conover J.L."/>
            <person name="Sanders W.S."/>
            <person name="Peterson D.G."/>
            <person name="Frelichowski J.E."/>
            <person name="Scheffler J.A."/>
            <person name="Scheffler B.E."/>
            <person name="Wendel J.F."/>
        </authorList>
    </citation>
    <scope>NUCLEOTIDE SEQUENCE [LARGE SCALE GENOMIC DNA]</scope>
    <source>
        <strain evidence="7">5</strain>
        <tissue evidence="7">Leaf</tissue>
    </source>
</reference>
<dbReference type="AlphaFoldDB" id="A0A7J9B736"/>
<evidence type="ECO:0000313" key="8">
    <source>
        <dbReference type="Proteomes" id="UP000593579"/>
    </source>
</evidence>
<keyword evidence="4 6" id="KW-1133">Transmembrane helix</keyword>
<evidence type="ECO:0000256" key="5">
    <source>
        <dbReference type="ARBA" id="ARBA00023136"/>
    </source>
</evidence>
<comment type="similarity">
    <text evidence="2">Belongs to the tetraspanin (TM4SF) family.</text>
</comment>
<sequence>MVRVSNSIVVFANTMLLLLGLISLFLGIYFVIVNNGSNSSSHCRKVLTNPLLILGGFLVTVSLLGLIGSLFKNSCFMFVYLGVMLLCLIGFTVFVFLITNNDAGKVFSEKEFFVKERKTMDFSHWLQNHFVNDRNWNRIKSCLIDARVCTSGRNANGVNYKALVFFKKTFPLPAIQGGCCKPPSSCGFKPKNATFWEVPKSGAATSDPDCKTWSNNPRELCYDCNSCNSGILANLRKEWRSLAFINIILVVFLFFVYSIGCCARRSNHKTNNKYITGFALLLLLLCVITILVTDHVLEF</sequence>
<dbReference type="GO" id="GO:0016020">
    <property type="term" value="C:membrane"/>
    <property type="evidence" value="ECO:0007669"/>
    <property type="project" value="UniProtKB-SubCell"/>
</dbReference>
<evidence type="ECO:0000313" key="7">
    <source>
        <dbReference type="EMBL" id="MBA0732171.1"/>
    </source>
</evidence>
<comment type="caution">
    <text evidence="7">The sequence shown here is derived from an EMBL/GenBank/DDBJ whole genome shotgun (WGS) entry which is preliminary data.</text>
</comment>
<accession>A0A7J9B736</accession>
<name>A0A7J9B736_GOSGO</name>
<dbReference type="EMBL" id="JABEZY010000001">
    <property type="protein sequence ID" value="MBA0732171.1"/>
    <property type="molecule type" value="Genomic_DNA"/>
</dbReference>
<dbReference type="GO" id="GO:0009734">
    <property type="term" value="P:auxin-activated signaling pathway"/>
    <property type="evidence" value="ECO:0007669"/>
    <property type="project" value="InterPro"/>
</dbReference>
<dbReference type="InterPro" id="IPR018499">
    <property type="entry name" value="Tetraspanin/Peripherin"/>
</dbReference>
<keyword evidence="5 6" id="KW-0472">Membrane</keyword>
<feature type="transmembrane region" description="Helical" evidence="6">
    <location>
        <begin position="52"/>
        <end position="71"/>
    </location>
</feature>
<feature type="transmembrane region" description="Helical" evidence="6">
    <location>
        <begin position="242"/>
        <end position="262"/>
    </location>
</feature>
<feature type="non-terminal residue" evidence="7">
    <location>
        <position position="1"/>
    </location>
</feature>
<evidence type="ECO:0000256" key="6">
    <source>
        <dbReference type="SAM" id="Phobius"/>
    </source>
</evidence>
<feature type="transmembrane region" description="Helical" evidence="6">
    <location>
        <begin position="78"/>
        <end position="98"/>
    </location>
</feature>
<evidence type="ECO:0000256" key="4">
    <source>
        <dbReference type="ARBA" id="ARBA00022989"/>
    </source>
</evidence>
<dbReference type="OrthoDB" id="672773at2759"/>
<evidence type="ECO:0000256" key="3">
    <source>
        <dbReference type="ARBA" id="ARBA00022692"/>
    </source>
</evidence>